<evidence type="ECO:0000313" key="2">
    <source>
        <dbReference type="EMBL" id="SFC61475.1"/>
    </source>
</evidence>
<reference evidence="2 3" key="1">
    <citation type="submission" date="2016-10" db="EMBL/GenBank/DDBJ databases">
        <authorList>
            <person name="Varghese N."/>
            <person name="Submissions S."/>
        </authorList>
    </citation>
    <scope>NUCLEOTIDE SEQUENCE [LARGE SCALE GENOMIC DNA]</scope>
    <source>
        <strain evidence="2 3">DSM 5563</strain>
    </source>
</reference>
<sequence length="167" mass="19316">MTKKHWIVMVFVILSSILGVLFIWKASLLKVGSHIPECRATTEFNKNGYRAPLIVNFRVDKDKGLIFYEGPVFLDNKLVGIVNRQIEFTVKRMPGATREHGTVNYQSYNVTVFPKDNLSENIAEKILHNFFIKNNSSIYFDIFNMKDGAILINDNIPLFYCRHVQKN</sequence>
<keyword evidence="1" id="KW-0812">Transmembrane</keyword>
<organism evidence="2 3">
    <name type="scientific">Pragia fontium DSM 5563 = ATCC 49100</name>
    <dbReference type="NCBI Taxonomy" id="1122977"/>
    <lineage>
        <taxon>Bacteria</taxon>
        <taxon>Pseudomonadati</taxon>
        <taxon>Pseudomonadota</taxon>
        <taxon>Gammaproteobacteria</taxon>
        <taxon>Enterobacterales</taxon>
        <taxon>Budviciaceae</taxon>
        <taxon>Pragia</taxon>
    </lineage>
</organism>
<dbReference type="Proteomes" id="UP000226420">
    <property type="component" value="Unassembled WGS sequence"/>
</dbReference>
<evidence type="ECO:0000313" key="3">
    <source>
        <dbReference type="Proteomes" id="UP000226420"/>
    </source>
</evidence>
<dbReference type="RefSeq" id="WP_047781968.1">
    <property type="nucleotide sequence ID" value="NZ_FOLW01000003.1"/>
</dbReference>
<keyword evidence="1" id="KW-0472">Membrane</keyword>
<keyword evidence="1" id="KW-1133">Transmembrane helix</keyword>
<accession>A0AAJ4W9R9</accession>
<comment type="caution">
    <text evidence="2">The sequence shown here is derived from an EMBL/GenBank/DDBJ whole genome shotgun (WGS) entry which is preliminary data.</text>
</comment>
<proteinExistence type="predicted"/>
<dbReference type="EMBL" id="FOLW01000003">
    <property type="protein sequence ID" value="SFC61475.1"/>
    <property type="molecule type" value="Genomic_DNA"/>
</dbReference>
<feature type="transmembrane region" description="Helical" evidence="1">
    <location>
        <begin position="6"/>
        <end position="24"/>
    </location>
</feature>
<name>A0AAJ4W9R9_9GAMM</name>
<dbReference type="AlphaFoldDB" id="A0AAJ4W9R9"/>
<evidence type="ECO:0000256" key="1">
    <source>
        <dbReference type="SAM" id="Phobius"/>
    </source>
</evidence>
<protein>
    <submittedName>
        <fullName evidence="2">Uncharacterized protein</fullName>
    </submittedName>
</protein>
<gene>
    <name evidence="2" type="ORF">SAMN02745723_103118</name>
</gene>